<dbReference type="InterPro" id="IPR015946">
    <property type="entry name" value="KH_dom-like_a/b"/>
</dbReference>
<comment type="subunit">
    <text evidence="2">Monomer. Binds 30S ribosomal subunits, but not 50S ribosomal subunits or 70S ribosomes.</text>
</comment>
<dbReference type="PANTHER" id="PTHR33515:SF1">
    <property type="entry name" value="RIBOSOME-BINDING FACTOR A, CHLOROPLASTIC-RELATED"/>
    <property type="match status" value="1"/>
</dbReference>
<proteinExistence type="inferred from homology"/>
<reference evidence="4" key="2">
    <citation type="journal article" date="2024" name="Nature">
        <title>Anoxygenic phototroph of the Chloroflexota uses a type I reaction centre.</title>
        <authorList>
            <person name="Tsuji J.M."/>
            <person name="Shaw N.A."/>
            <person name="Nagashima S."/>
            <person name="Venkiteswaran J.J."/>
            <person name="Schiff S.L."/>
            <person name="Watanabe T."/>
            <person name="Fukui M."/>
            <person name="Hanada S."/>
            <person name="Tank M."/>
            <person name="Neufeld J.D."/>
        </authorList>
    </citation>
    <scope>NUCLEOTIDE SEQUENCE</scope>
    <source>
        <strain evidence="4">L227-S17</strain>
    </source>
</reference>
<organism evidence="3 5">
    <name type="scientific">Candidatus Chlorohelix allophototropha</name>
    <dbReference type="NCBI Taxonomy" id="3003348"/>
    <lineage>
        <taxon>Bacteria</taxon>
        <taxon>Bacillati</taxon>
        <taxon>Chloroflexota</taxon>
        <taxon>Chloroflexia</taxon>
        <taxon>Candidatus Chloroheliales</taxon>
        <taxon>Candidatus Chloroheliaceae</taxon>
        <taxon>Candidatus Chlorohelix</taxon>
    </lineage>
</organism>
<keyword evidence="6" id="KW-1185">Reference proteome</keyword>
<dbReference type="Pfam" id="PF02033">
    <property type="entry name" value="RBFA"/>
    <property type="match status" value="1"/>
</dbReference>
<keyword evidence="2" id="KW-0963">Cytoplasm</keyword>
<dbReference type="AlphaFoldDB" id="A0A8T7M780"/>
<name>A0A8T7M780_9CHLR</name>
<dbReference type="GO" id="GO:0043024">
    <property type="term" value="F:ribosomal small subunit binding"/>
    <property type="evidence" value="ECO:0007669"/>
    <property type="project" value="TreeGrafter"/>
</dbReference>
<evidence type="ECO:0000313" key="3">
    <source>
        <dbReference type="EMBL" id="NWJ47802.1"/>
    </source>
</evidence>
<dbReference type="Proteomes" id="UP001431572">
    <property type="component" value="Chromosome 2"/>
</dbReference>
<gene>
    <name evidence="2 3" type="primary">rbfA</name>
    <name evidence="3" type="ORF">HXX08_18265</name>
    <name evidence="4" type="ORF">OZ401_003335</name>
</gene>
<dbReference type="InterPro" id="IPR020053">
    <property type="entry name" value="Ribosome-bd_factorA_CS"/>
</dbReference>
<comment type="subcellular location">
    <subcellularLocation>
        <location evidence="2">Cytoplasm</location>
    </subcellularLocation>
</comment>
<dbReference type="PANTHER" id="PTHR33515">
    <property type="entry name" value="RIBOSOME-BINDING FACTOR A, CHLOROPLASTIC-RELATED"/>
    <property type="match status" value="1"/>
</dbReference>
<evidence type="ECO:0000256" key="2">
    <source>
        <dbReference type="HAMAP-Rule" id="MF_00003"/>
    </source>
</evidence>
<keyword evidence="1 2" id="KW-0690">Ribosome biogenesis</keyword>
<dbReference type="Gene3D" id="3.30.300.20">
    <property type="match status" value="1"/>
</dbReference>
<dbReference type="RefSeq" id="WP_341471580.1">
    <property type="nucleotide sequence ID" value="NZ_CP128400.1"/>
</dbReference>
<comment type="function">
    <text evidence="2">One of several proteins that assist in the late maturation steps of the functional core of the 30S ribosomal subunit. Associates with free 30S ribosomal subunits (but not with 30S subunits that are part of 70S ribosomes or polysomes). Required for efficient processing of 16S rRNA. May interact with the 5'-terminal helix region of 16S rRNA.</text>
</comment>
<dbReference type="Proteomes" id="UP000521676">
    <property type="component" value="Unassembled WGS sequence"/>
</dbReference>
<dbReference type="HAMAP" id="MF_00003">
    <property type="entry name" value="RbfA"/>
    <property type="match status" value="1"/>
</dbReference>
<dbReference type="InterPro" id="IPR000238">
    <property type="entry name" value="RbfA"/>
</dbReference>
<protein>
    <recommendedName>
        <fullName evidence="2">Ribosome-binding factor A</fullName>
    </recommendedName>
</protein>
<dbReference type="EMBL" id="JACATZ010000003">
    <property type="protein sequence ID" value="NWJ47802.1"/>
    <property type="molecule type" value="Genomic_DNA"/>
</dbReference>
<evidence type="ECO:0000313" key="6">
    <source>
        <dbReference type="Proteomes" id="UP001431572"/>
    </source>
</evidence>
<dbReference type="InterPro" id="IPR023799">
    <property type="entry name" value="RbfA_dom_sf"/>
</dbReference>
<reference evidence="3 5" key="1">
    <citation type="submission" date="2020-06" db="EMBL/GenBank/DDBJ databases">
        <title>Anoxygenic phototrophic Chloroflexota member uses a Type I reaction center.</title>
        <authorList>
            <person name="Tsuji J.M."/>
            <person name="Shaw N.A."/>
            <person name="Nagashima S."/>
            <person name="Venkiteswaran J."/>
            <person name="Schiff S.L."/>
            <person name="Hanada S."/>
            <person name="Tank M."/>
            <person name="Neufeld J.D."/>
        </authorList>
    </citation>
    <scope>NUCLEOTIDE SEQUENCE [LARGE SCALE GENOMIC DNA]</scope>
    <source>
        <strain evidence="3">L227-S17</strain>
    </source>
</reference>
<dbReference type="NCBIfam" id="TIGR00082">
    <property type="entry name" value="rbfA"/>
    <property type="match status" value="1"/>
</dbReference>
<comment type="similarity">
    <text evidence="2">Belongs to the RbfA family.</text>
</comment>
<dbReference type="GO" id="GO:0005829">
    <property type="term" value="C:cytosol"/>
    <property type="evidence" value="ECO:0007669"/>
    <property type="project" value="TreeGrafter"/>
</dbReference>
<dbReference type="GO" id="GO:0030490">
    <property type="term" value="P:maturation of SSU-rRNA"/>
    <property type="evidence" value="ECO:0007669"/>
    <property type="project" value="UniProtKB-UniRule"/>
</dbReference>
<evidence type="ECO:0000313" key="4">
    <source>
        <dbReference type="EMBL" id="WJW69707.1"/>
    </source>
</evidence>
<evidence type="ECO:0000256" key="1">
    <source>
        <dbReference type="ARBA" id="ARBA00022517"/>
    </source>
</evidence>
<dbReference type="SUPFAM" id="SSF89919">
    <property type="entry name" value="Ribosome-binding factor A, RbfA"/>
    <property type="match status" value="1"/>
</dbReference>
<sequence length="125" mass="14552">MSRRTEQVAEMIKEIVSTLIQRELRDPRLGFVTITRVEVSPDLKHAKLLFSVMGTEEARKDTFKALKGASGYLRRELFHQLQMKYVPELHFEFDGGIEHGDKIQRILQAIEQEEKQNQPPETKES</sequence>
<accession>A0A8T7M780</accession>
<dbReference type="PROSITE" id="PS01319">
    <property type="entry name" value="RBFA"/>
    <property type="match status" value="1"/>
</dbReference>
<evidence type="ECO:0000313" key="5">
    <source>
        <dbReference type="Proteomes" id="UP000521676"/>
    </source>
</evidence>
<dbReference type="EMBL" id="CP128400">
    <property type="protein sequence ID" value="WJW69707.1"/>
    <property type="molecule type" value="Genomic_DNA"/>
</dbReference>